<gene>
    <name evidence="1" type="primary">yunF</name>
    <name evidence="1" type="ORF">J2TS6_27610</name>
</gene>
<proteinExistence type="predicted"/>
<evidence type="ECO:0000313" key="2">
    <source>
        <dbReference type="Proteomes" id="UP000679779"/>
    </source>
</evidence>
<dbReference type="RefSeq" id="WP_160042475.1">
    <property type="nucleotide sequence ID" value="NZ_BORQ01000003.1"/>
</dbReference>
<dbReference type="PANTHER" id="PTHR30348:SF13">
    <property type="entry name" value="UPF0759 PROTEIN YUNF"/>
    <property type="match status" value="1"/>
</dbReference>
<dbReference type="AlphaFoldDB" id="A0A919XIR3"/>
<dbReference type="PANTHER" id="PTHR30348">
    <property type="entry name" value="UNCHARACTERIZED PROTEIN YECE"/>
    <property type="match status" value="1"/>
</dbReference>
<dbReference type="Gene3D" id="3.20.20.410">
    <property type="entry name" value="Protein of unknown function UPF0759"/>
    <property type="match status" value="1"/>
</dbReference>
<dbReference type="InterPro" id="IPR002763">
    <property type="entry name" value="DUF72"/>
</dbReference>
<sequence length="293" mass="33671">MKHTDVSEKQVQIGLAGWGDHDDIYPPGTKAGDKLKEYARRFPIVELDSSFYAIPTPERMLKWSEQTPDSFGFVVKAYQGMTGHTRGKIPFPDARSMFHAFRESAEALQAAGKLRAVLFQYPPWFDCGRKNVEVLRRTRQWMDGLPLALEFRHQSWFAGEMRDKTLAFMREEGWIHSVCDEPQAGEGSIPTVLAPTRDDATLVRLHGRNAEGWQSGGQPNWREVRYLYRYDERELAEWKENILRLLESTKTCWVVFNNNSGGDAAHNALQLMRSFGLDMPELPPDQMSLFDEQ</sequence>
<accession>A0A919XIR3</accession>
<evidence type="ECO:0000313" key="1">
    <source>
        <dbReference type="EMBL" id="GIO31620.1"/>
    </source>
</evidence>
<organism evidence="1 2">
    <name type="scientific">Paenibacillus albilobatus</name>
    <dbReference type="NCBI Taxonomy" id="2716884"/>
    <lineage>
        <taxon>Bacteria</taxon>
        <taxon>Bacillati</taxon>
        <taxon>Bacillota</taxon>
        <taxon>Bacilli</taxon>
        <taxon>Bacillales</taxon>
        <taxon>Paenibacillaceae</taxon>
        <taxon>Paenibacillus</taxon>
    </lineage>
</organism>
<protein>
    <submittedName>
        <fullName evidence="1">UPF0759 protein YunF</fullName>
    </submittedName>
</protein>
<dbReference type="Proteomes" id="UP000679779">
    <property type="component" value="Unassembled WGS sequence"/>
</dbReference>
<keyword evidence="2" id="KW-1185">Reference proteome</keyword>
<dbReference type="SUPFAM" id="SSF117396">
    <property type="entry name" value="TM1631-like"/>
    <property type="match status" value="1"/>
</dbReference>
<name>A0A919XIR3_9BACL</name>
<dbReference type="EMBL" id="BORQ01000003">
    <property type="protein sequence ID" value="GIO31620.1"/>
    <property type="molecule type" value="Genomic_DNA"/>
</dbReference>
<comment type="caution">
    <text evidence="1">The sequence shown here is derived from an EMBL/GenBank/DDBJ whole genome shotgun (WGS) entry which is preliminary data.</text>
</comment>
<dbReference type="InterPro" id="IPR036520">
    <property type="entry name" value="UPF0759_sf"/>
</dbReference>
<reference evidence="1" key="1">
    <citation type="submission" date="2021-03" db="EMBL/GenBank/DDBJ databases">
        <title>Antimicrobial resistance genes in bacteria isolated from Japanese honey, and their potential for conferring macrolide and lincosamide resistance in the American foulbrood pathogen Paenibacillus larvae.</title>
        <authorList>
            <person name="Okamoto M."/>
            <person name="Kumagai M."/>
            <person name="Kanamori H."/>
            <person name="Takamatsu D."/>
        </authorList>
    </citation>
    <scope>NUCLEOTIDE SEQUENCE</scope>
    <source>
        <strain evidence="1">J2TS6</strain>
    </source>
</reference>
<dbReference type="Pfam" id="PF01904">
    <property type="entry name" value="DUF72"/>
    <property type="match status" value="1"/>
</dbReference>